<evidence type="ECO:0000256" key="2">
    <source>
        <dbReference type="ARBA" id="ARBA00022737"/>
    </source>
</evidence>
<dbReference type="InterPro" id="IPR056884">
    <property type="entry name" value="NPHP3-like_N"/>
</dbReference>
<dbReference type="Pfam" id="PF00400">
    <property type="entry name" value="WD40"/>
    <property type="match status" value="2"/>
</dbReference>
<dbReference type="InterPro" id="IPR036322">
    <property type="entry name" value="WD40_repeat_dom_sf"/>
</dbReference>
<feature type="repeat" description="WD" evidence="3">
    <location>
        <begin position="504"/>
        <end position="545"/>
    </location>
</feature>
<evidence type="ECO:0000259" key="4">
    <source>
        <dbReference type="PROSITE" id="PS50837"/>
    </source>
</evidence>
<dbReference type="STRING" id="1081109.A0A162IDG8"/>
<dbReference type="Pfam" id="PF24883">
    <property type="entry name" value="NPHP3_N"/>
    <property type="match status" value="1"/>
</dbReference>
<dbReference type="SUPFAM" id="SSF50978">
    <property type="entry name" value="WD40 repeat-like"/>
    <property type="match status" value="1"/>
</dbReference>
<dbReference type="InterPro" id="IPR015943">
    <property type="entry name" value="WD40/YVTN_repeat-like_dom_sf"/>
</dbReference>
<comment type="caution">
    <text evidence="5">The sequence shown here is derived from an EMBL/GenBank/DDBJ whole genome shotgun (WGS) entry which is preliminary data.</text>
</comment>
<dbReference type="InterPro" id="IPR001680">
    <property type="entry name" value="WD40_rpt"/>
</dbReference>
<dbReference type="EMBL" id="AZGY01000037">
    <property type="protein sequence ID" value="KZZ87462.1"/>
    <property type="molecule type" value="Genomic_DNA"/>
</dbReference>
<proteinExistence type="predicted"/>
<feature type="repeat" description="WD" evidence="3">
    <location>
        <begin position="546"/>
        <end position="587"/>
    </location>
</feature>
<dbReference type="Gene3D" id="2.130.10.10">
    <property type="entry name" value="YVTN repeat-like/Quinoprotein amine dehydrogenase"/>
    <property type="match status" value="1"/>
</dbReference>
<keyword evidence="6" id="KW-1185">Reference proteome</keyword>
<dbReference type="SUPFAM" id="SSF52540">
    <property type="entry name" value="P-loop containing nucleoside triphosphate hydrolases"/>
    <property type="match status" value="1"/>
</dbReference>
<dbReference type="PANTHER" id="PTHR10039">
    <property type="entry name" value="AMELOGENIN"/>
    <property type="match status" value="1"/>
</dbReference>
<dbReference type="PROSITE" id="PS00678">
    <property type="entry name" value="WD_REPEATS_1"/>
    <property type="match status" value="2"/>
</dbReference>
<organism evidence="5 6">
    <name type="scientific">Moelleriella libera RCEF 2490</name>
    <dbReference type="NCBI Taxonomy" id="1081109"/>
    <lineage>
        <taxon>Eukaryota</taxon>
        <taxon>Fungi</taxon>
        <taxon>Dikarya</taxon>
        <taxon>Ascomycota</taxon>
        <taxon>Pezizomycotina</taxon>
        <taxon>Sordariomycetes</taxon>
        <taxon>Hypocreomycetidae</taxon>
        <taxon>Hypocreales</taxon>
        <taxon>Clavicipitaceae</taxon>
        <taxon>Moelleriella</taxon>
    </lineage>
</organism>
<dbReference type="Pfam" id="PF22939">
    <property type="entry name" value="WHD_GPIID"/>
    <property type="match status" value="1"/>
</dbReference>
<protein>
    <submittedName>
        <fullName evidence="5">Hnwd3</fullName>
    </submittedName>
</protein>
<dbReference type="SMART" id="SM00320">
    <property type="entry name" value="WD40"/>
    <property type="match status" value="3"/>
</dbReference>
<dbReference type="OrthoDB" id="4961336at2759"/>
<evidence type="ECO:0000313" key="5">
    <source>
        <dbReference type="EMBL" id="KZZ87462.1"/>
    </source>
</evidence>
<dbReference type="InterPro" id="IPR019775">
    <property type="entry name" value="WD40_repeat_CS"/>
</dbReference>
<dbReference type="InterPro" id="IPR027417">
    <property type="entry name" value="P-loop_NTPase"/>
</dbReference>
<name>A0A162IDG8_9HYPO</name>
<feature type="domain" description="NACHT" evidence="4">
    <location>
        <begin position="87"/>
        <end position="231"/>
    </location>
</feature>
<dbReference type="InterPro" id="IPR007111">
    <property type="entry name" value="NACHT_NTPase"/>
</dbReference>
<dbReference type="Gene3D" id="3.40.50.300">
    <property type="entry name" value="P-loop containing nucleotide triphosphate hydrolases"/>
    <property type="match status" value="1"/>
</dbReference>
<dbReference type="AlphaFoldDB" id="A0A162IDG8"/>
<dbReference type="PROSITE" id="PS50294">
    <property type="entry name" value="WD_REPEATS_REGION"/>
    <property type="match status" value="2"/>
</dbReference>
<evidence type="ECO:0000256" key="3">
    <source>
        <dbReference type="PROSITE-ProRule" id="PRU00221"/>
    </source>
</evidence>
<evidence type="ECO:0000256" key="1">
    <source>
        <dbReference type="ARBA" id="ARBA00022574"/>
    </source>
</evidence>
<reference evidence="5 6" key="1">
    <citation type="journal article" date="2016" name="Genome Biol. Evol.">
        <title>Divergent and convergent evolution of fungal pathogenicity.</title>
        <authorList>
            <person name="Shang Y."/>
            <person name="Xiao G."/>
            <person name="Zheng P."/>
            <person name="Cen K."/>
            <person name="Zhan S."/>
            <person name="Wang C."/>
        </authorList>
    </citation>
    <scope>NUCLEOTIDE SEQUENCE [LARGE SCALE GENOMIC DNA]</scope>
    <source>
        <strain evidence="5 6">RCEF 2490</strain>
    </source>
</reference>
<dbReference type="CDD" id="cd00200">
    <property type="entry name" value="WD40"/>
    <property type="match status" value="1"/>
</dbReference>
<dbReference type="PROSITE" id="PS50082">
    <property type="entry name" value="WD_REPEATS_2"/>
    <property type="match status" value="2"/>
</dbReference>
<dbReference type="InterPro" id="IPR054471">
    <property type="entry name" value="GPIID_WHD"/>
</dbReference>
<evidence type="ECO:0000313" key="6">
    <source>
        <dbReference type="Proteomes" id="UP000078544"/>
    </source>
</evidence>
<keyword evidence="2" id="KW-0677">Repeat</keyword>
<dbReference type="Proteomes" id="UP000078544">
    <property type="component" value="Unassembled WGS sequence"/>
</dbReference>
<gene>
    <name evidence="5" type="ORF">AAL_08373</name>
</gene>
<sequence>MAGNVIFIIQDGCSFDGKCSVSGFLDQGNKIDIRQSADECISRLHVTDPRLDKKRIEDTKGGLLTECYDWVLQHDDFRRWRDDQAQRLLWIKGDPGKGKTMLLCGIINELEATPVQGTPLSYFFCEASDERLRSATAVLRGLISMLLKQDSRLIRYIKEEYDEQGSQLFDGTNAWYAMSDIFMKMLKDSKLQGVRLIIDALDECLTDLEKLLTLITETSQSTTAKWLVSSRHCPRIEEDLCHIAQNQSLEINKDLISTAVSRYIEFKVSKLKQLKGYKDETANEITDQKHHVELRKQILALVATTFRPLSLTECIKLIECHNRPDDPEFYQFIVSTCGSFLAIREDTIYFVHQSAKEFLLEKSLDVLSEKLKCDIYELKKPGCSIKDISPPSPDPLASLKYVSTYWVDHDEAAGLAENPALGDLQEDGTVHNFLKNCYLRWIEAQSLINGVPQAVVALQKLLTVLTIKGHDDMVLSVAFSAQASSAGKTINLWDQAMGHCQQKLEGHSNEVSSVAFSAKGLYLASGSVDTTIKLWDTATGDCQQTLEGHSGWVRSVAFSVDGQQMASVLDNKTIKLWDTATGQYQQILEDHSSQDRSGQVQSVVFSADGQY</sequence>
<dbReference type="PANTHER" id="PTHR10039:SF14">
    <property type="entry name" value="NACHT DOMAIN-CONTAINING PROTEIN"/>
    <property type="match status" value="1"/>
</dbReference>
<keyword evidence="1 3" id="KW-0853">WD repeat</keyword>
<accession>A0A162IDG8</accession>
<dbReference type="PROSITE" id="PS50837">
    <property type="entry name" value="NACHT"/>
    <property type="match status" value="1"/>
</dbReference>